<dbReference type="STRING" id="554055.A0A2P6V5U1"/>
<keyword evidence="3" id="KW-1185">Reference proteome</keyword>
<dbReference type="InterPro" id="IPR031733">
    <property type="entry name" value="Dynein_attach_N"/>
</dbReference>
<dbReference type="GO" id="GO:0036159">
    <property type="term" value="P:inner dynein arm assembly"/>
    <property type="evidence" value="ECO:0007669"/>
    <property type="project" value="TreeGrafter"/>
</dbReference>
<evidence type="ECO:0000259" key="1">
    <source>
        <dbReference type="Pfam" id="PF15867"/>
    </source>
</evidence>
<evidence type="ECO:0000313" key="2">
    <source>
        <dbReference type="EMBL" id="PSC69453.1"/>
    </source>
</evidence>
<organism evidence="2 3">
    <name type="scientific">Micractinium conductrix</name>
    <dbReference type="NCBI Taxonomy" id="554055"/>
    <lineage>
        <taxon>Eukaryota</taxon>
        <taxon>Viridiplantae</taxon>
        <taxon>Chlorophyta</taxon>
        <taxon>core chlorophytes</taxon>
        <taxon>Trebouxiophyceae</taxon>
        <taxon>Chlorellales</taxon>
        <taxon>Chlorellaceae</taxon>
        <taxon>Chlorella clade</taxon>
        <taxon>Micractinium</taxon>
    </lineage>
</organism>
<comment type="caution">
    <text evidence="2">The sequence shown here is derived from an EMBL/GenBank/DDBJ whole genome shotgun (WGS) entry which is preliminary data.</text>
</comment>
<dbReference type="GO" id="GO:0003351">
    <property type="term" value="P:epithelial cilium movement involved in extracellular fluid movement"/>
    <property type="evidence" value="ECO:0007669"/>
    <property type="project" value="TreeGrafter"/>
</dbReference>
<dbReference type="Proteomes" id="UP000239649">
    <property type="component" value="Unassembled WGS sequence"/>
</dbReference>
<dbReference type="PANTHER" id="PTHR28572:SF1">
    <property type="entry name" value="COILED-COIL DOMAIN-CONTAINING PROTEIN 103"/>
    <property type="match status" value="1"/>
</dbReference>
<dbReference type="PANTHER" id="PTHR28572">
    <property type="entry name" value="COILED-COIL DOMAIN-CONTAINING PROTEIN 103"/>
    <property type="match status" value="1"/>
</dbReference>
<protein>
    <submittedName>
        <fullName evidence="2">Coiled-coil domain-containing 103-like protein</fullName>
    </submittedName>
</protein>
<dbReference type="EMBL" id="LHPF02000026">
    <property type="protein sequence ID" value="PSC69453.1"/>
    <property type="molecule type" value="Genomic_DNA"/>
</dbReference>
<gene>
    <name evidence="2" type="ORF">C2E20_6947</name>
</gene>
<sequence>MLGSEQLRQRMECAVIEEARHQAIDAAKKRAVAQRCNVETFEALVSTAHLRPMRGIAGFRIAAGPVGKPPAPRCFAPDGSITAPAATPAVPLGGATGGKSSGDEAALRSGALFMRAWRAAPAPAERRRLLARACAAGALPRLLRLELSSRLLEELLACLGGSDAGGAAAQPAAAAAVPDAGAEEAAEQATQGQQAEQQRQQAAAVSTAAAAAAEAAPLAAAVLEAAAGAAGFAVARAGLSLQGKQQLECLQAAVKQV</sequence>
<name>A0A2P6V5U1_9CHLO</name>
<dbReference type="InterPro" id="IPR042422">
    <property type="entry name" value="CC103"/>
</dbReference>
<reference evidence="2 3" key="1">
    <citation type="journal article" date="2018" name="Plant J.">
        <title>Genome sequences of Chlorella sorokiniana UTEX 1602 and Micractinium conductrix SAG 241.80: implications to maltose excretion by a green alga.</title>
        <authorList>
            <person name="Arriola M.B."/>
            <person name="Velmurugan N."/>
            <person name="Zhang Y."/>
            <person name="Plunkett M.H."/>
            <person name="Hondzo H."/>
            <person name="Barney B.M."/>
        </authorList>
    </citation>
    <scope>NUCLEOTIDE SEQUENCE [LARGE SCALE GENOMIC DNA]</scope>
    <source>
        <strain evidence="2 3">SAG 241.80</strain>
    </source>
</reference>
<dbReference type="AlphaFoldDB" id="A0A2P6V5U1"/>
<dbReference type="GO" id="GO:0036157">
    <property type="term" value="C:outer dynein arm"/>
    <property type="evidence" value="ECO:0007669"/>
    <property type="project" value="InterPro"/>
</dbReference>
<proteinExistence type="predicted"/>
<evidence type="ECO:0000313" key="3">
    <source>
        <dbReference type="Proteomes" id="UP000239649"/>
    </source>
</evidence>
<dbReference type="Pfam" id="PF15867">
    <property type="entry name" value="Dynein_attach_N"/>
    <property type="match status" value="1"/>
</dbReference>
<dbReference type="GO" id="GO:0005576">
    <property type="term" value="C:extracellular region"/>
    <property type="evidence" value="ECO:0007669"/>
    <property type="project" value="GOC"/>
</dbReference>
<dbReference type="OrthoDB" id="447931at2759"/>
<accession>A0A2P6V5U1</accession>
<feature type="domain" description="Dynein attachment factor N-terminal" evidence="1">
    <location>
        <begin position="5"/>
        <end position="54"/>
    </location>
</feature>
<dbReference type="GO" id="GO:0007368">
    <property type="term" value="P:determination of left/right symmetry"/>
    <property type="evidence" value="ECO:0007669"/>
    <property type="project" value="TreeGrafter"/>
</dbReference>